<dbReference type="OrthoDB" id="343114at2759"/>
<feature type="compositionally biased region" description="Pro residues" evidence="1">
    <location>
        <begin position="187"/>
        <end position="205"/>
    </location>
</feature>
<sequence length="223" mass="24012">MQHFLAMMNQNHHVASQFSTEELEQLYPEEGICFQIFVDLMKMGFILLQPKPNSSTPIEVDNNDEDASKFDELSPAGELTNTIAAFGQWFKDNNILDNECPSLIDNIRHLAMMFSLIPDIPMEPITPTCAFSRAASQTPAPSHEDSTPPPPPAVVATSPAAAASILPASPHGRTSYAGTVAKNLNPAAPPFMHGPPHAPVAPPAQAPKASSKRPFYVTQGPSC</sequence>
<dbReference type="AlphaFoldDB" id="A0A9P5WYU4"/>
<gene>
    <name evidence="2" type="ORF">P691DRAFT_768811</name>
</gene>
<feature type="region of interest" description="Disordered" evidence="1">
    <location>
        <begin position="185"/>
        <end position="223"/>
    </location>
</feature>
<dbReference type="EMBL" id="MU153352">
    <property type="protein sequence ID" value="KAF9439816.1"/>
    <property type="molecule type" value="Genomic_DNA"/>
</dbReference>
<reference evidence="2" key="1">
    <citation type="submission" date="2020-11" db="EMBL/GenBank/DDBJ databases">
        <authorList>
            <consortium name="DOE Joint Genome Institute"/>
            <person name="Ahrendt S."/>
            <person name="Riley R."/>
            <person name="Andreopoulos W."/>
            <person name="Labutti K."/>
            <person name="Pangilinan J."/>
            <person name="Ruiz-Duenas F.J."/>
            <person name="Barrasa J.M."/>
            <person name="Sanchez-Garcia M."/>
            <person name="Camarero S."/>
            <person name="Miyauchi S."/>
            <person name="Serrano A."/>
            <person name="Linde D."/>
            <person name="Babiker R."/>
            <person name="Drula E."/>
            <person name="Ayuso-Fernandez I."/>
            <person name="Pacheco R."/>
            <person name="Padilla G."/>
            <person name="Ferreira P."/>
            <person name="Barriuso J."/>
            <person name="Kellner H."/>
            <person name="Castanera R."/>
            <person name="Alfaro M."/>
            <person name="Ramirez L."/>
            <person name="Pisabarro A.G."/>
            <person name="Kuo A."/>
            <person name="Tritt A."/>
            <person name="Lipzen A."/>
            <person name="He G."/>
            <person name="Yan M."/>
            <person name="Ng V."/>
            <person name="Cullen D."/>
            <person name="Martin F."/>
            <person name="Rosso M.-N."/>
            <person name="Henrissat B."/>
            <person name="Hibbett D."/>
            <person name="Martinez A.T."/>
            <person name="Grigoriev I.V."/>
        </authorList>
    </citation>
    <scope>NUCLEOTIDE SEQUENCE</scope>
    <source>
        <strain evidence="2">MF-IS2</strain>
    </source>
</reference>
<organism evidence="2 3">
    <name type="scientific">Macrolepiota fuliginosa MF-IS2</name>
    <dbReference type="NCBI Taxonomy" id="1400762"/>
    <lineage>
        <taxon>Eukaryota</taxon>
        <taxon>Fungi</taxon>
        <taxon>Dikarya</taxon>
        <taxon>Basidiomycota</taxon>
        <taxon>Agaricomycotina</taxon>
        <taxon>Agaricomycetes</taxon>
        <taxon>Agaricomycetidae</taxon>
        <taxon>Agaricales</taxon>
        <taxon>Agaricineae</taxon>
        <taxon>Agaricaceae</taxon>
        <taxon>Macrolepiota</taxon>
    </lineage>
</organism>
<feature type="region of interest" description="Disordered" evidence="1">
    <location>
        <begin position="133"/>
        <end position="156"/>
    </location>
</feature>
<keyword evidence="3" id="KW-1185">Reference proteome</keyword>
<name>A0A9P5WYU4_9AGAR</name>
<evidence type="ECO:0000313" key="3">
    <source>
        <dbReference type="Proteomes" id="UP000807342"/>
    </source>
</evidence>
<comment type="caution">
    <text evidence="2">The sequence shown here is derived from an EMBL/GenBank/DDBJ whole genome shotgun (WGS) entry which is preliminary data.</text>
</comment>
<proteinExistence type="predicted"/>
<evidence type="ECO:0000256" key="1">
    <source>
        <dbReference type="SAM" id="MobiDB-lite"/>
    </source>
</evidence>
<accession>A0A9P5WYU4</accession>
<dbReference type="Proteomes" id="UP000807342">
    <property type="component" value="Unassembled WGS sequence"/>
</dbReference>
<evidence type="ECO:0000313" key="2">
    <source>
        <dbReference type="EMBL" id="KAF9439816.1"/>
    </source>
</evidence>
<protein>
    <submittedName>
        <fullName evidence="2">Uncharacterized protein</fullName>
    </submittedName>
</protein>